<evidence type="ECO:0000313" key="3">
    <source>
        <dbReference type="EMBL" id="SEO71910.1"/>
    </source>
</evidence>
<evidence type="ECO:0000256" key="2">
    <source>
        <dbReference type="RuleBase" id="RU003707"/>
    </source>
</evidence>
<proteinExistence type="inferred from homology"/>
<dbReference type="AlphaFoldDB" id="A0A1H8RZS1"/>
<dbReference type="GO" id="GO:0006635">
    <property type="term" value="P:fatty acid beta-oxidation"/>
    <property type="evidence" value="ECO:0007669"/>
    <property type="project" value="TreeGrafter"/>
</dbReference>
<accession>A0A1H8RZS1</accession>
<dbReference type="EMBL" id="FOEG01000002">
    <property type="protein sequence ID" value="SEO71910.1"/>
    <property type="molecule type" value="Genomic_DNA"/>
</dbReference>
<evidence type="ECO:0000313" key="4">
    <source>
        <dbReference type="Proteomes" id="UP000199657"/>
    </source>
</evidence>
<dbReference type="PANTHER" id="PTHR11941:SF54">
    <property type="entry name" value="ENOYL-COA HYDRATASE, MITOCHONDRIAL"/>
    <property type="match status" value="1"/>
</dbReference>
<dbReference type="SUPFAM" id="SSF52096">
    <property type="entry name" value="ClpP/crotonase"/>
    <property type="match status" value="1"/>
</dbReference>
<dbReference type="CDD" id="cd06558">
    <property type="entry name" value="crotonase-like"/>
    <property type="match status" value="1"/>
</dbReference>
<dbReference type="RefSeq" id="WP_216110726.1">
    <property type="nucleotide sequence ID" value="NZ_FOEG01000002.1"/>
</dbReference>
<dbReference type="PROSITE" id="PS00166">
    <property type="entry name" value="ENOYL_COA_HYDRATASE"/>
    <property type="match status" value="1"/>
</dbReference>
<organism evidence="3 4">
    <name type="scientific">Aquisalimonas asiatica</name>
    <dbReference type="NCBI Taxonomy" id="406100"/>
    <lineage>
        <taxon>Bacteria</taxon>
        <taxon>Pseudomonadati</taxon>
        <taxon>Pseudomonadota</taxon>
        <taxon>Gammaproteobacteria</taxon>
        <taxon>Chromatiales</taxon>
        <taxon>Ectothiorhodospiraceae</taxon>
        <taxon>Aquisalimonas</taxon>
    </lineage>
</organism>
<name>A0A1H8RZS1_9GAMM</name>
<evidence type="ECO:0000256" key="1">
    <source>
        <dbReference type="ARBA" id="ARBA00005254"/>
    </source>
</evidence>
<dbReference type="InterPro" id="IPR018376">
    <property type="entry name" value="Enoyl-CoA_hyd/isom_CS"/>
</dbReference>
<dbReference type="GO" id="GO:0003824">
    <property type="term" value="F:catalytic activity"/>
    <property type="evidence" value="ECO:0007669"/>
    <property type="project" value="InterPro"/>
</dbReference>
<dbReference type="Proteomes" id="UP000199657">
    <property type="component" value="Unassembled WGS sequence"/>
</dbReference>
<gene>
    <name evidence="3" type="ORF">SAMN04488052_102370</name>
</gene>
<protein>
    <submittedName>
        <fullName evidence="3">Enoyl-CoA hydratase/carnithine racemase</fullName>
    </submittedName>
</protein>
<comment type="similarity">
    <text evidence="1 2">Belongs to the enoyl-CoA hydratase/isomerase family.</text>
</comment>
<dbReference type="PANTHER" id="PTHR11941">
    <property type="entry name" value="ENOYL-COA HYDRATASE-RELATED"/>
    <property type="match status" value="1"/>
</dbReference>
<dbReference type="Gene3D" id="3.90.226.10">
    <property type="entry name" value="2-enoyl-CoA Hydratase, Chain A, domain 1"/>
    <property type="match status" value="1"/>
</dbReference>
<dbReference type="InterPro" id="IPR029045">
    <property type="entry name" value="ClpP/crotonase-like_dom_sf"/>
</dbReference>
<dbReference type="InterPro" id="IPR001753">
    <property type="entry name" value="Enoyl-CoA_hydra/iso"/>
</dbReference>
<sequence>MIDLDRDGPVAIVTMNRPAQRNALSTGLTVALDEAFASLEDDPEVRAIVLTGAPPGFCAGSDLKEMGRCDPQELAEHQRLPGGMTRRIGLMDTPVIAAVEGHAFGGGFVLAVCCDLVVTAEDTIWNLAEVPNGFLPPWGLSTLAARVGPVTARRLTWGFERFLGADALRLGVADYRVPSGETLSNAMDIAGELAALPAGPVAATKRFFQPMIQDGAEPFDAAARRVFVEQSQHEEARAVLDRYAGKDE</sequence>
<keyword evidence="4" id="KW-1185">Reference proteome</keyword>
<dbReference type="Pfam" id="PF00378">
    <property type="entry name" value="ECH_1"/>
    <property type="match status" value="1"/>
</dbReference>
<dbReference type="STRING" id="406100.SAMN04488052_102370"/>
<reference evidence="3 4" key="1">
    <citation type="submission" date="2016-10" db="EMBL/GenBank/DDBJ databases">
        <authorList>
            <person name="de Groot N.N."/>
        </authorList>
    </citation>
    <scope>NUCLEOTIDE SEQUENCE [LARGE SCALE GENOMIC DNA]</scope>
    <source>
        <strain evidence="3 4">CGMCC 1.6291</strain>
    </source>
</reference>